<evidence type="ECO:0000313" key="1">
    <source>
        <dbReference type="EMBL" id="JAD30366.1"/>
    </source>
</evidence>
<proteinExistence type="predicted"/>
<name>A0A0A8YUT0_ARUDO</name>
<dbReference type="EMBL" id="GBRH01267529">
    <property type="protein sequence ID" value="JAD30366.1"/>
    <property type="molecule type" value="Transcribed_RNA"/>
</dbReference>
<protein>
    <submittedName>
        <fullName evidence="1">Uncharacterized protein</fullName>
    </submittedName>
</protein>
<reference evidence="1" key="2">
    <citation type="journal article" date="2015" name="Data Brief">
        <title>Shoot transcriptome of the giant reed, Arundo donax.</title>
        <authorList>
            <person name="Barrero R.A."/>
            <person name="Guerrero F.D."/>
            <person name="Moolhuijzen P."/>
            <person name="Goolsby J.A."/>
            <person name="Tidwell J."/>
            <person name="Bellgard S.E."/>
            <person name="Bellgard M.I."/>
        </authorList>
    </citation>
    <scope>NUCLEOTIDE SEQUENCE</scope>
    <source>
        <tissue evidence="1">Shoot tissue taken approximately 20 cm above the soil surface</tissue>
    </source>
</reference>
<accession>A0A0A8YUT0</accession>
<reference evidence="1" key="1">
    <citation type="submission" date="2014-09" db="EMBL/GenBank/DDBJ databases">
        <authorList>
            <person name="Magalhaes I.L.F."/>
            <person name="Oliveira U."/>
            <person name="Santos F.R."/>
            <person name="Vidigal T.H.D.A."/>
            <person name="Brescovit A.D."/>
            <person name="Santos A.J."/>
        </authorList>
    </citation>
    <scope>NUCLEOTIDE SEQUENCE</scope>
    <source>
        <tissue evidence="1">Shoot tissue taken approximately 20 cm above the soil surface</tissue>
    </source>
</reference>
<dbReference type="AlphaFoldDB" id="A0A0A8YUT0"/>
<organism evidence="1">
    <name type="scientific">Arundo donax</name>
    <name type="common">Giant reed</name>
    <name type="synonym">Donax arundinaceus</name>
    <dbReference type="NCBI Taxonomy" id="35708"/>
    <lineage>
        <taxon>Eukaryota</taxon>
        <taxon>Viridiplantae</taxon>
        <taxon>Streptophyta</taxon>
        <taxon>Embryophyta</taxon>
        <taxon>Tracheophyta</taxon>
        <taxon>Spermatophyta</taxon>
        <taxon>Magnoliopsida</taxon>
        <taxon>Liliopsida</taxon>
        <taxon>Poales</taxon>
        <taxon>Poaceae</taxon>
        <taxon>PACMAD clade</taxon>
        <taxon>Arundinoideae</taxon>
        <taxon>Arundineae</taxon>
        <taxon>Arundo</taxon>
    </lineage>
</organism>
<sequence>MRCGFNISNNEEFVSLDGQIVSQKYIKYIF</sequence>